<dbReference type="Pfam" id="PF13458">
    <property type="entry name" value="Peripla_BP_6"/>
    <property type="match status" value="1"/>
</dbReference>
<keyword evidence="2" id="KW-0732">Signal</keyword>
<feature type="domain" description="Leucine-binding protein" evidence="3">
    <location>
        <begin position="34"/>
        <end position="375"/>
    </location>
</feature>
<organism evidence="4 5">
    <name type="scientific">Ancylobacter novellus</name>
    <name type="common">Thiobacillus novellus</name>
    <dbReference type="NCBI Taxonomy" id="921"/>
    <lineage>
        <taxon>Bacteria</taxon>
        <taxon>Pseudomonadati</taxon>
        <taxon>Pseudomonadota</taxon>
        <taxon>Alphaproteobacteria</taxon>
        <taxon>Hyphomicrobiales</taxon>
        <taxon>Xanthobacteraceae</taxon>
        <taxon>Ancylobacter</taxon>
    </lineage>
</organism>
<dbReference type="AlphaFoldDB" id="A0A2W5K3J8"/>
<comment type="caution">
    <text evidence="4">The sequence shown here is derived from an EMBL/GenBank/DDBJ whole genome shotgun (WGS) entry which is preliminary data.</text>
</comment>
<accession>A0A2W5K3J8</accession>
<dbReference type="InterPro" id="IPR006311">
    <property type="entry name" value="TAT_signal"/>
</dbReference>
<dbReference type="EMBL" id="QFPN01000015">
    <property type="protein sequence ID" value="PZQ10549.1"/>
    <property type="molecule type" value="Genomic_DNA"/>
</dbReference>
<dbReference type="CDD" id="cd06356">
    <property type="entry name" value="PBP1_amide_urea_BP-like"/>
    <property type="match status" value="1"/>
</dbReference>
<dbReference type="PROSITE" id="PS51318">
    <property type="entry name" value="TAT"/>
    <property type="match status" value="1"/>
</dbReference>
<dbReference type="PANTHER" id="PTHR47628:SF1">
    <property type="entry name" value="ALIPHATIC AMIDASE EXPRESSION-REGULATING PROTEIN"/>
    <property type="match status" value="1"/>
</dbReference>
<dbReference type="InterPro" id="IPR028081">
    <property type="entry name" value="Leu-bd"/>
</dbReference>
<evidence type="ECO:0000259" key="3">
    <source>
        <dbReference type="Pfam" id="PF13458"/>
    </source>
</evidence>
<evidence type="ECO:0000313" key="5">
    <source>
        <dbReference type="Proteomes" id="UP000249577"/>
    </source>
</evidence>
<reference evidence="4 5" key="1">
    <citation type="submission" date="2017-08" db="EMBL/GenBank/DDBJ databases">
        <title>Infants hospitalized years apart are colonized by the same room-sourced microbial strains.</title>
        <authorList>
            <person name="Brooks B."/>
            <person name="Olm M.R."/>
            <person name="Firek B.A."/>
            <person name="Baker R."/>
            <person name="Thomas B.C."/>
            <person name="Morowitz M.J."/>
            <person name="Banfield J.F."/>
        </authorList>
    </citation>
    <scope>NUCLEOTIDE SEQUENCE [LARGE SCALE GENOMIC DNA]</scope>
    <source>
        <strain evidence="4">S2_005_003_R2_43</strain>
    </source>
</reference>
<sequence>MTDLNRRTILKTAAAGAAIGLAPAYLRQASAAEPIQVAGIHDASGGIDIYGRPMINCLTLAVEELNAKGGVLGREIALKNYDPQSNMQLYTQYATEAATKQKAAIVFGGIISASREAMRPTLRRYKTPYFYNMLYEGGVCDRNVFCMGSTPAQTLEKFTPFSMKRFNAKKIYVLAADYNYGQITSKWIKKFAIESGGDVVQADFFPLDVNDFGPTIRKIQAAKPDMIMSVLVGAAHNSFYRQWVAAGMKDKIPMASTTFGIGNEQVLTSPEEHNGIIVSYAYFDGISSPENLDFIKRYKARFGDKADAVTEAAAMTYHAVNLWAEAAAKAGSIERDKIITALEGGMSFVGPAGKTTIDPATHHDTLDVYIAEVRDSAYHVLESFPQQKPADTAAVCDLQKNPNETKQFVIDVKV</sequence>
<evidence type="ECO:0000256" key="1">
    <source>
        <dbReference type="ARBA" id="ARBA00010062"/>
    </source>
</evidence>
<evidence type="ECO:0000256" key="2">
    <source>
        <dbReference type="ARBA" id="ARBA00022729"/>
    </source>
</evidence>
<dbReference type="InterPro" id="IPR028082">
    <property type="entry name" value="Peripla_BP_I"/>
</dbReference>
<name>A0A2W5K3J8_ANCNO</name>
<dbReference type="Proteomes" id="UP000249577">
    <property type="component" value="Unassembled WGS sequence"/>
</dbReference>
<proteinExistence type="inferred from homology"/>
<dbReference type="SUPFAM" id="SSF53822">
    <property type="entry name" value="Periplasmic binding protein-like I"/>
    <property type="match status" value="1"/>
</dbReference>
<comment type="similarity">
    <text evidence="1">Belongs to the leucine-binding protein family.</text>
</comment>
<gene>
    <name evidence="4" type="ORF">DI565_19830</name>
</gene>
<dbReference type="PANTHER" id="PTHR47628">
    <property type="match status" value="1"/>
</dbReference>
<evidence type="ECO:0000313" key="4">
    <source>
        <dbReference type="EMBL" id="PZQ10549.1"/>
    </source>
</evidence>
<dbReference type="Gene3D" id="3.40.50.2300">
    <property type="match status" value="2"/>
</dbReference>
<protein>
    <submittedName>
        <fullName evidence="4">Urea ABC transporter</fullName>
    </submittedName>
</protein>